<dbReference type="EMBL" id="CAFBNO010000056">
    <property type="protein sequence ID" value="CAB4959637.1"/>
    <property type="molecule type" value="Genomic_DNA"/>
</dbReference>
<protein>
    <submittedName>
        <fullName evidence="2">Unannotated protein</fullName>
    </submittedName>
</protein>
<gene>
    <name evidence="2" type="ORF">UFOPK3837_00980</name>
</gene>
<evidence type="ECO:0000259" key="1">
    <source>
        <dbReference type="Pfam" id="PF24254"/>
    </source>
</evidence>
<dbReference type="Pfam" id="PF24254">
    <property type="entry name" value="DUF7455"/>
    <property type="match status" value="1"/>
</dbReference>
<evidence type="ECO:0000313" key="2">
    <source>
        <dbReference type="EMBL" id="CAB4959637.1"/>
    </source>
</evidence>
<organism evidence="2">
    <name type="scientific">freshwater metagenome</name>
    <dbReference type="NCBI Taxonomy" id="449393"/>
    <lineage>
        <taxon>unclassified sequences</taxon>
        <taxon>metagenomes</taxon>
        <taxon>ecological metagenomes</taxon>
    </lineage>
</organism>
<accession>A0A6J7KV89</accession>
<reference evidence="2" key="1">
    <citation type="submission" date="2020-05" db="EMBL/GenBank/DDBJ databases">
        <authorList>
            <person name="Chiriac C."/>
            <person name="Salcher M."/>
            <person name="Ghai R."/>
            <person name="Kavagutti S V."/>
        </authorList>
    </citation>
    <scope>NUCLEOTIDE SEQUENCE</scope>
</reference>
<name>A0A6J7KV89_9ZZZZ</name>
<proteinExistence type="predicted"/>
<sequence>MEDTVVAPETKPALTAEDRCDVCGAQAYIRASLATGELFFCGHHGAENKPKLEAIVLDWHDETDRLLTR</sequence>
<feature type="domain" description="DUF7455" evidence="1">
    <location>
        <begin position="14"/>
        <end position="66"/>
    </location>
</feature>
<dbReference type="InterPro" id="IPR055878">
    <property type="entry name" value="DUF7455"/>
</dbReference>
<dbReference type="AlphaFoldDB" id="A0A6J7KV89"/>